<dbReference type="STRING" id="97972.A0A2V1D3I4"/>
<dbReference type="Pfam" id="PF00394">
    <property type="entry name" value="Cu-oxidase"/>
    <property type="match status" value="1"/>
</dbReference>
<evidence type="ECO:0000256" key="5">
    <source>
        <dbReference type="SAM" id="SignalP"/>
    </source>
</evidence>
<dbReference type="CDD" id="cd13854">
    <property type="entry name" value="CuRO_1_MaLCC_like"/>
    <property type="match status" value="1"/>
</dbReference>
<dbReference type="OrthoDB" id="2121828at2759"/>
<dbReference type="InterPro" id="IPR045087">
    <property type="entry name" value="Cu-oxidase_fam"/>
</dbReference>
<evidence type="ECO:0000256" key="2">
    <source>
        <dbReference type="ARBA" id="ARBA00022723"/>
    </source>
</evidence>
<keyword evidence="4" id="KW-0186">Copper</keyword>
<comment type="similarity">
    <text evidence="1">Belongs to the multicopper oxidase family.</text>
</comment>
<protein>
    <submittedName>
        <fullName evidence="9">Laccase-like multicopper oxidase</fullName>
    </submittedName>
</protein>
<dbReference type="Proteomes" id="UP000244855">
    <property type="component" value="Unassembled WGS sequence"/>
</dbReference>
<dbReference type="PANTHER" id="PTHR11709">
    <property type="entry name" value="MULTI-COPPER OXIDASE"/>
    <property type="match status" value="1"/>
</dbReference>
<proteinExistence type="inferred from homology"/>
<dbReference type="AlphaFoldDB" id="A0A2V1D3I4"/>
<dbReference type="SUPFAM" id="SSF49503">
    <property type="entry name" value="Cupredoxins"/>
    <property type="match status" value="3"/>
</dbReference>
<keyword evidence="10" id="KW-1185">Reference proteome</keyword>
<dbReference type="CDD" id="cd13880">
    <property type="entry name" value="CuRO_2_MaLCC_like"/>
    <property type="match status" value="1"/>
</dbReference>
<dbReference type="GO" id="GO:0005507">
    <property type="term" value="F:copper ion binding"/>
    <property type="evidence" value="ECO:0007669"/>
    <property type="project" value="InterPro"/>
</dbReference>
<dbReference type="InterPro" id="IPR008972">
    <property type="entry name" value="Cupredoxin"/>
</dbReference>
<feature type="domain" description="Plastocyanin-like" evidence="8">
    <location>
        <begin position="90"/>
        <end position="204"/>
    </location>
</feature>
<evidence type="ECO:0000313" key="10">
    <source>
        <dbReference type="Proteomes" id="UP000244855"/>
    </source>
</evidence>
<evidence type="ECO:0000313" key="9">
    <source>
        <dbReference type="EMBL" id="PVH92555.1"/>
    </source>
</evidence>
<feature type="signal peptide" evidence="5">
    <location>
        <begin position="1"/>
        <end position="21"/>
    </location>
</feature>
<dbReference type="Pfam" id="PF07731">
    <property type="entry name" value="Cu-oxidase_2"/>
    <property type="match status" value="1"/>
</dbReference>
<feature type="domain" description="Plastocyanin-like" evidence="7">
    <location>
        <begin position="450"/>
        <end position="569"/>
    </location>
</feature>
<dbReference type="FunFam" id="2.60.40.420:FF:000021">
    <property type="entry name" value="Extracellular dihydrogeodin oxidase/laccase"/>
    <property type="match status" value="1"/>
</dbReference>
<reference evidence="9 10" key="1">
    <citation type="journal article" date="2018" name="Sci. Rep.">
        <title>Comparative genomics provides insights into the lifestyle and reveals functional heterogeneity of dark septate endophytic fungi.</title>
        <authorList>
            <person name="Knapp D.G."/>
            <person name="Nemeth J.B."/>
            <person name="Barry K."/>
            <person name="Hainaut M."/>
            <person name="Henrissat B."/>
            <person name="Johnson J."/>
            <person name="Kuo A."/>
            <person name="Lim J.H.P."/>
            <person name="Lipzen A."/>
            <person name="Nolan M."/>
            <person name="Ohm R.A."/>
            <person name="Tamas L."/>
            <person name="Grigoriev I.V."/>
            <person name="Spatafora J.W."/>
            <person name="Nagy L.G."/>
            <person name="Kovacs G.M."/>
        </authorList>
    </citation>
    <scope>NUCLEOTIDE SEQUENCE [LARGE SCALE GENOMIC DNA]</scope>
    <source>
        <strain evidence="9 10">DSE2036</strain>
    </source>
</reference>
<dbReference type="CDD" id="cd13901">
    <property type="entry name" value="CuRO_3_MaLCC_like"/>
    <property type="match status" value="1"/>
</dbReference>
<dbReference type="FunFam" id="2.60.40.420:FF:000045">
    <property type="entry name" value="Laccase 2"/>
    <property type="match status" value="1"/>
</dbReference>
<dbReference type="GO" id="GO:0016491">
    <property type="term" value="F:oxidoreductase activity"/>
    <property type="evidence" value="ECO:0007669"/>
    <property type="project" value="UniProtKB-KW"/>
</dbReference>
<evidence type="ECO:0000259" key="7">
    <source>
        <dbReference type="Pfam" id="PF07731"/>
    </source>
</evidence>
<evidence type="ECO:0000256" key="1">
    <source>
        <dbReference type="ARBA" id="ARBA00010609"/>
    </source>
</evidence>
<dbReference type="InterPro" id="IPR001117">
    <property type="entry name" value="Cu-oxidase_2nd"/>
</dbReference>
<keyword evidence="3" id="KW-0560">Oxidoreductase</keyword>
<dbReference type="EMBL" id="KZ805669">
    <property type="protein sequence ID" value="PVH92555.1"/>
    <property type="molecule type" value="Genomic_DNA"/>
</dbReference>
<gene>
    <name evidence="9" type="ORF">DM02DRAFT_662824</name>
</gene>
<dbReference type="Pfam" id="PF07732">
    <property type="entry name" value="Cu-oxidase_3"/>
    <property type="match status" value="1"/>
</dbReference>
<name>A0A2V1D3I4_9PLEO</name>
<organism evidence="9 10">
    <name type="scientific">Periconia macrospinosa</name>
    <dbReference type="NCBI Taxonomy" id="97972"/>
    <lineage>
        <taxon>Eukaryota</taxon>
        <taxon>Fungi</taxon>
        <taxon>Dikarya</taxon>
        <taxon>Ascomycota</taxon>
        <taxon>Pezizomycotina</taxon>
        <taxon>Dothideomycetes</taxon>
        <taxon>Pleosporomycetidae</taxon>
        <taxon>Pleosporales</taxon>
        <taxon>Massarineae</taxon>
        <taxon>Periconiaceae</taxon>
        <taxon>Periconia</taxon>
    </lineage>
</organism>
<dbReference type="PANTHER" id="PTHR11709:SF71">
    <property type="entry name" value="OXIDOREDUCTASE TPCJ"/>
    <property type="match status" value="1"/>
</dbReference>
<evidence type="ECO:0000259" key="8">
    <source>
        <dbReference type="Pfam" id="PF07732"/>
    </source>
</evidence>
<evidence type="ECO:0000256" key="4">
    <source>
        <dbReference type="ARBA" id="ARBA00023008"/>
    </source>
</evidence>
<dbReference type="Gene3D" id="2.60.40.420">
    <property type="entry name" value="Cupredoxins - blue copper proteins"/>
    <property type="match status" value="3"/>
</dbReference>
<keyword evidence="2" id="KW-0479">Metal-binding</keyword>
<keyword evidence="5" id="KW-0732">Signal</keyword>
<accession>A0A2V1D3I4</accession>
<evidence type="ECO:0000256" key="3">
    <source>
        <dbReference type="ARBA" id="ARBA00023002"/>
    </source>
</evidence>
<sequence length="607" mass="67269">MRSAATYLAIFGSVICPYAFAVPVDSNDNVLGVPTRLSKNSVDNIAPRNSNRCEHGPETRSCWTEDFNVLTDMDLYWPDTGVYRQYTFEITNTTLAPDGFARPMQVINGQYPGPTIEANWGDIIQVTVINRLTANGTGIHWHGARQLHSNEMDGTGALTECPIPPGASKVYTFKATQYGSSWYHSHYSVQYGDGVLGGIIVHGPATQNYDIDLGLFPMTDWFHTPVSEVSSGAHHTRGPPTSDNILINGTMTSAYGGRRPVTMLTPGKTHRLRLMNTGINNWIHASLDNHTFTVIAADFVPIEPFETKELSIGIGQRYDVLIHANQNPSSSSYWFRVGTGGWCDGPNLSANTSRGIFRYTSTSSPASPSLLASSYYDEPTSVPSTPLMSGCWDEERIVPVQKTEVPRNVPKEMQVSFSTTDVSTSGVHWLIDGSAMKSDLKWPTLVKVADGVREFDRASNVYRVGEEGGWQYWVIQQSHSHPASNMPHPLHLHGHDFFILESASNATWTGNISSLHFSNPPRRDSTTLPSNGYVVLAFESDNPGVWLMHCHIPFHVGQGFGLQFVEREEEIVDTIGRMGDMRRECGDWRAFQESFYGVGFEFAETIV</sequence>
<dbReference type="InterPro" id="IPR011706">
    <property type="entry name" value="Cu-oxidase_C"/>
</dbReference>
<feature type="chain" id="PRO_5015895330" evidence="5">
    <location>
        <begin position="22"/>
        <end position="607"/>
    </location>
</feature>
<feature type="domain" description="Plastocyanin-like" evidence="6">
    <location>
        <begin position="217"/>
        <end position="360"/>
    </location>
</feature>
<evidence type="ECO:0000259" key="6">
    <source>
        <dbReference type="Pfam" id="PF00394"/>
    </source>
</evidence>
<dbReference type="InterPro" id="IPR011707">
    <property type="entry name" value="Cu-oxidase-like_N"/>
</dbReference>